<feature type="transmembrane region" description="Helical" evidence="1">
    <location>
        <begin position="271"/>
        <end position="295"/>
    </location>
</feature>
<feature type="domain" description="Thioredoxin" evidence="2">
    <location>
        <begin position="34"/>
        <end position="164"/>
    </location>
</feature>
<evidence type="ECO:0000313" key="4">
    <source>
        <dbReference type="Proteomes" id="UP000683559"/>
    </source>
</evidence>
<dbReference type="EMBL" id="CP077683">
    <property type="protein sequence ID" value="QXE90100.1"/>
    <property type="molecule type" value="Genomic_DNA"/>
</dbReference>
<evidence type="ECO:0000256" key="1">
    <source>
        <dbReference type="SAM" id="Phobius"/>
    </source>
</evidence>
<keyword evidence="4" id="KW-1185">Reference proteome</keyword>
<gene>
    <name evidence="3" type="ORF">KP001_17005</name>
</gene>
<evidence type="ECO:0000313" key="3">
    <source>
        <dbReference type="EMBL" id="QXE90100.1"/>
    </source>
</evidence>
<sequence>MIFPMSAIHHTTSFPASRTGPRAGTPPPRILPVLPSRQPVPQWAMRLLGALVLLLVLFCPAARCALASTSSSATLYYFWGEGCPHCAKAKPFLEELQRKHPGLKVESWEVLEHRENIPRLMRMAKERGREATGVPVFIIGTHYFSGFSEATPAQLEGAVEEALKPRAVTPQVPGAVTPKRAAPQAGTPGTAGGLTLPGVGELDPRRHSLPFFTLVIASLDSFNPCAFFVLFFLLSLLIHARSRRRMLLIGGVFVLVSGLLYFLFLAAWLNLFLLVGTLPAVTTTAGILALLIGFINVKDFFLFRQGVTLGIPEGKKPKLFARMRLLLKAESLAPLLLGTAVLAVAANSYELLCTAGFPMVFTRALTLHRLAAAGYYFYLALYCLVYVVPLAVIVVIFTVTLGGRKLSEWQGRVLKLVSGVMMLGLAVVLLMRPALLSDPLVSGLLLAATLAVAVVLALCFRPARGDGGQDGGATR</sequence>
<dbReference type="InterPro" id="IPR013766">
    <property type="entry name" value="Thioredoxin_domain"/>
</dbReference>
<feature type="transmembrane region" description="Helical" evidence="1">
    <location>
        <begin position="413"/>
        <end position="434"/>
    </location>
</feature>
<name>A0ABX8LHD0_9BACT</name>
<keyword evidence="1" id="KW-0472">Membrane</keyword>
<dbReference type="RefSeq" id="WP_217286762.1">
    <property type="nucleotide sequence ID" value="NZ_CP077683.1"/>
</dbReference>
<dbReference type="Proteomes" id="UP000683559">
    <property type="component" value="Chromosome"/>
</dbReference>
<feature type="transmembrane region" description="Helical" evidence="1">
    <location>
        <begin position="440"/>
        <end position="460"/>
    </location>
</feature>
<organism evidence="3 4">
    <name type="scientific">Geomonas subterranea</name>
    <dbReference type="NCBI Taxonomy" id="2847989"/>
    <lineage>
        <taxon>Bacteria</taxon>
        <taxon>Pseudomonadati</taxon>
        <taxon>Thermodesulfobacteriota</taxon>
        <taxon>Desulfuromonadia</taxon>
        <taxon>Geobacterales</taxon>
        <taxon>Geobacteraceae</taxon>
        <taxon>Geomonas</taxon>
    </lineage>
</organism>
<dbReference type="PROSITE" id="PS51352">
    <property type="entry name" value="THIOREDOXIN_2"/>
    <property type="match status" value="1"/>
</dbReference>
<feature type="transmembrane region" description="Helical" evidence="1">
    <location>
        <begin position="325"/>
        <end position="349"/>
    </location>
</feature>
<dbReference type="PROSITE" id="PS51354">
    <property type="entry name" value="GLUTAREDOXIN_2"/>
    <property type="match status" value="1"/>
</dbReference>
<evidence type="ECO:0000259" key="2">
    <source>
        <dbReference type="PROSITE" id="PS51352"/>
    </source>
</evidence>
<feature type="transmembrane region" description="Helical" evidence="1">
    <location>
        <begin position="211"/>
        <end position="234"/>
    </location>
</feature>
<proteinExistence type="predicted"/>
<feature type="transmembrane region" description="Helical" evidence="1">
    <location>
        <begin position="246"/>
        <end position="265"/>
    </location>
</feature>
<accession>A0ABX8LHD0</accession>
<keyword evidence="1" id="KW-0812">Transmembrane</keyword>
<keyword evidence="1" id="KW-1133">Transmembrane helix</keyword>
<protein>
    <recommendedName>
        <fullName evidence="2">Thioredoxin domain-containing protein</fullName>
    </recommendedName>
</protein>
<feature type="transmembrane region" description="Helical" evidence="1">
    <location>
        <begin position="375"/>
        <end position="401"/>
    </location>
</feature>
<reference evidence="3 4" key="1">
    <citation type="submission" date="2021-06" db="EMBL/GenBank/DDBJ databases">
        <title>Gemonas diversity in paddy soil.</title>
        <authorList>
            <person name="Liu G."/>
        </authorList>
    </citation>
    <scope>NUCLEOTIDE SEQUENCE [LARGE SCALE GENOMIC DNA]</scope>
    <source>
        <strain evidence="3 4">RG2</strain>
    </source>
</reference>